<dbReference type="InterPro" id="IPR017926">
    <property type="entry name" value="GATASE"/>
</dbReference>
<evidence type="ECO:0000259" key="1">
    <source>
        <dbReference type="Pfam" id="PF00117"/>
    </source>
</evidence>
<sequence>MKSHLRVHYFQHIAGEGFGSCYQFLKQHHAKITATEFFALPVDRPLDIEALPQVEDVDLLIIMGGTMSVNDEANYPWLKVEKRWIRRYLSMGKPAIGLCLGGQLIANALGAAVRRNEQQELGLTEVRKVKHVSEECFELPEQFKVMQWHSETFEIPKGAIHLAENDACRNQMYQIGKNVLGFQFHPEITPEVLQLFLENDEELESFSGQYVQTERQLKSMSKSDFIKGNQILNQAIEYVLQKTAC</sequence>
<dbReference type="GO" id="GO:0016787">
    <property type="term" value="F:hydrolase activity"/>
    <property type="evidence" value="ECO:0007669"/>
    <property type="project" value="UniProtKB-KW"/>
</dbReference>
<dbReference type="EC" id="3.4.-.-" evidence="2"/>
<dbReference type="InterPro" id="IPR044992">
    <property type="entry name" value="ChyE-like"/>
</dbReference>
<keyword evidence="2" id="KW-0378">Hydrolase</keyword>
<protein>
    <submittedName>
        <fullName evidence="2">Type 1 glutamine amidotransferase</fullName>
        <ecNumber evidence="2">3.4.-.-</ecNumber>
    </submittedName>
</protein>
<dbReference type="RefSeq" id="WP_086195776.1">
    <property type="nucleotide sequence ID" value="NZ_CP157981.1"/>
</dbReference>
<dbReference type="GO" id="GO:0005829">
    <property type="term" value="C:cytosol"/>
    <property type="evidence" value="ECO:0007669"/>
    <property type="project" value="TreeGrafter"/>
</dbReference>
<keyword evidence="2" id="KW-0315">Glutamine amidotransferase</keyword>
<gene>
    <name evidence="2" type="ORF">ABJ384_01920</name>
</gene>
<dbReference type="Pfam" id="PF00117">
    <property type="entry name" value="GATase"/>
    <property type="match status" value="1"/>
</dbReference>
<feature type="domain" description="Glutamine amidotransferase" evidence="1">
    <location>
        <begin position="40"/>
        <end position="192"/>
    </location>
</feature>
<dbReference type="InterPro" id="IPR029062">
    <property type="entry name" value="Class_I_gatase-like"/>
</dbReference>
<dbReference type="CDD" id="cd01741">
    <property type="entry name" value="GATase1_1"/>
    <property type="match status" value="1"/>
</dbReference>
<dbReference type="EMBL" id="CP157981">
    <property type="protein sequence ID" value="XBU15986.1"/>
    <property type="molecule type" value="Genomic_DNA"/>
</dbReference>
<accession>A0AAU7SY68</accession>
<dbReference type="PROSITE" id="PS51273">
    <property type="entry name" value="GATASE_TYPE_1"/>
    <property type="match status" value="1"/>
</dbReference>
<dbReference type="AlphaFoldDB" id="A0AAU7SY68"/>
<dbReference type="Gene3D" id="3.40.50.880">
    <property type="match status" value="1"/>
</dbReference>
<proteinExistence type="predicted"/>
<dbReference type="PANTHER" id="PTHR42695">
    <property type="entry name" value="GLUTAMINE AMIDOTRANSFERASE YLR126C-RELATED"/>
    <property type="match status" value="1"/>
</dbReference>
<dbReference type="PANTHER" id="PTHR42695:SF5">
    <property type="entry name" value="GLUTAMINE AMIDOTRANSFERASE YLR126C-RELATED"/>
    <property type="match status" value="1"/>
</dbReference>
<organism evidence="2">
    <name type="scientific">Acinetobacter sp. A1-4-2</name>
    <dbReference type="NCBI Taxonomy" id="3156489"/>
    <lineage>
        <taxon>Bacteria</taxon>
        <taxon>Pseudomonadati</taxon>
        <taxon>Pseudomonadota</taxon>
        <taxon>Gammaproteobacteria</taxon>
        <taxon>Moraxellales</taxon>
        <taxon>Moraxellaceae</taxon>
        <taxon>Acinetobacter</taxon>
    </lineage>
</organism>
<evidence type="ECO:0000313" key="2">
    <source>
        <dbReference type="EMBL" id="XBU15986.1"/>
    </source>
</evidence>
<dbReference type="SUPFAM" id="SSF52317">
    <property type="entry name" value="Class I glutamine amidotransferase-like"/>
    <property type="match status" value="1"/>
</dbReference>
<name>A0AAU7SY68_9GAMM</name>
<reference evidence="2" key="1">
    <citation type="submission" date="2024-06" db="EMBL/GenBank/DDBJ databases">
        <authorList>
            <person name="Song Z."/>
        </authorList>
    </citation>
    <scope>NUCLEOTIDE SEQUENCE</scope>
    <source>
        <strain evidence="2">A1-4-2</strain>
    </source>
</reference>